<accession>A0A226D2V8</accession>
<reference evidence="2 3" key="1">
    <citation type="submission" date="2015-12" db="EMBL/GenBank/DDBJ databases">
        <title>The genome of Folsomia candida.</title>
        <authorList>
            <person name="Faddeeva A."/>
            <person name="Derks M.F."/>
            <person name="Anvar Y."/>
            <person name="Smit S."/>
            <person name="Van Straalen N."/>
            <person name="Roelofs D."/>
        </authorList>
    </citation>
    <scope>NUCLEOTIDE SEQUENCE [LARGE SCALE GENOMIC DNA]</scope>
    <source>
        <strain evidence="2 3">VU population</strain>
        <tissue evidence="2">Whole body</tissue>
    </source>
</reference>
<feature type="transmembrane region" description="Helical" evidence="1">
    <location>
        <begin position="293"/>
        <end position="313"/>
    </location>
</feature>
<gene>
    <name evidence="2" type="ORF">Fcan01_25784</name>
</gene>
<protein>
    <recommendedName>
        <fullName evidence="4">Odorant receptor</fullName>
    </recommendedName>
</protein>
<feature type="transmembrane region" description="Helical" evidence="1">
    <location>
        <begin position="170"/>
        <end position="192"/>
    </location>
</feature>
<dbReference type="EMBL" id="LNIX01000038">
    <property type="protein sequence ID" value="OXA39549.1"/>
    <property type="molecule type" value="Genomic_DNA"/>
</dbReference>
<organism evidence="2 3">
    <name type="scientific">Folsomia candida</name>
    <name type="common">Springtail</name>
    <dbReference type="NCBI Taxonomy" id="158441"/>
    <lineage>
        <taxon>Eukaryota</taxon>
        <taxon>Metazoa</taxon>
        <taxon>Ecdysozoa</taxon>
        <taxon>Arthropoda</taxon>
        <taxon>Hexapoda</taxon>
        <taxon>Collembola</taxon>
        <taxon>Entomobryomorpha</taxon>
        <taxon>Isotomoidea</taxon>
        <taxon>Isotomidae</taxon>
        <taxon>Proisotominae</taxon>
        <taxon>Folsomia</taxon>
    </lineage>
</organism>
<keyword evidence="3" id="KW-1185">Reference proteome</keyword>
<feature type="transmembrane region" description="Helical" evidence="1">
    <location>
        <begin position="319"/>
        <end position="341"/>
    </location>
</feature>
<name>A0A226D2V8_FOLCA</name>
<dbReference type="OrthoDB" id="8297494at2759"/>
<feature type="transmembrane region" description="Helical" evidence="1">
    <location>
        <begin position="242"/>
        <end position="263"/>
    </location>
</feature>
<keyword evidence="1" id="KW-0472">Membrane</keyword>
<comment type="caution">
    <text evidence="2">The sequence shown here is derived from an EMBL/GenBank/DDBJ whole genome shotgun (WGS) entry which is preliminary data.</text>
</comment>
<evidence type="ECO:0008006" key="4">
    <source>
        <dbReference type="Google" id="ProtNLM"/>
    </source>
</evidence>
<dbReference type="AlphaFoldDB" id="A0A226D2V8"/>
<evidence type="ECO:0000256" key="1">
    <source>
        <dbReference type="SAM" id="Phobius"/>
    </source>
</evidence>
<proteinExistence type="predicted"/>
<dbReference type="Proteomes" id="UP000198287">
    <property type="component" value="Unassembled WGS sequence"/>
</dbReference>
<evidence type="ECO:0000313" key="2">
    <source>
        <dbReference type="EMBL" id="OXA39549.1"/>
    </source>
</evidence>
<evidence type="ECO:0000313" key="3">
    <source>
        <dbReference type="Proteomes" id="UP000198287"/>
    </source>
</evidence>
<keyword evidence="1" id="KW-0812">Transmembrane</keyword>
<keyword evidence="1" id="KW-1133">Transmembrane helix</keyword>
<sequence>MSVKVIGASLNECINLGESRFLSLTERLPEWKLSCGKHSFKMLSEIFLPYVKFQIKVLKFLKAAPFVFDKVNNEITTSETKIERIFRQLVQILEWAYLCAMCTVVYRLKENGCPGKMMEAAMCFNCTLNLLLYSYGWDPNEKAVELLNALVKFDKNFDFSQKGTWTALRLTLFLVSTVPMNACFCILGRFLLDPCAPPYLGSILLNCQNCGTTDRNKIQWFMWAGIIIVDTFHIITSIHNSFFYFFFALLVTIYALLQYVTAVGKRKMKQGFKIYRCLQIVEILMNDFGKFRIMPSTLVVAPITQILALLTIVKFHDRIPLPGFLIFPMAYLLAMVGLTVLESMSGLLVVRSEYAISAWKIESTRKSVQGRQLRCLQSLKVRFRSNFLDRLTTLVSHNFCLEQTVSLLIMLDSVA</sequence>
<feature type="transmembrane region" description="Helical" evidence="1">
    <location>
        <begin position="218"/>
        <end position="236"/>
    </location>
</feature>